<evidence type="ECO:0000256" key="1">
    <source>
        <dbReference type="ARBA" id="ARBA00004430"/>
    </source>
</evidence>
<dbReference type="PANTHER" id="PTHR13159:SF0">
    <property type="entry name" value="RADIAL SPOKE HEAD 6 HOMOLOG A"/>
    <property type="match status" value="1"/>
</dbReference>
<protein>
    <submittedName>
        <fullName evidence="7">Uncharacterized protein</fullName>
    </submittedName>
</protein>
<accession>A0A078A8H1</accession>
<keyword evidence="2" id="KW-0963">Cytoplasm</keyword>
<dbReference type="Pfam" id="PF04712">
    <property type="entry name" value="Radial_spoke"/>
    <property type="match status" value="1"/>
</dbReference>
<dbReference type="InParanoid" id="A0A078A8H1"/>
<reference evidence="7 8" key="1">
    <citation type="submission" date="2014-06" db="EMBL/GenBank/DDBJ databases">
        <authorList>
            <person name="Swart Estienne"/>
        </authorList>
    </citation>
    <scope>NUCLEOTIDE SEQUENCE [LARGE SCALE GENOMIC DNA]</scope>
    <source>
        <strain evidence="7 8">130c</strain>
    </source>
</reference>
<keyword evidence="4" id="KW-0206">Cytoskeleton</keyword>
<evidence type="ECO:0000256" key="3">
    <source>
        <dbReference type="ARBA" id="ARBA00023069"/>
    </source>
</evidence>
<comment type="subcellular location">
    <subcellularLocation>
        <location evidence="1">Cytoplasm</location>
        <location evidence="1">Cytoskeleton</location>
        <location evidence="1">Cilium axoneme</location>
    </subcellularLocation>
</comment>
<dbReference type="InterPro" id="IPR006802">
    <property type="entry name" value="Radial_spoke"/>
</dbReference>
<dbReference type="EMBL" id="CCKQ01006826">
    <property type="protein sequence ID" value="CDW78166.1"/>
    <property type="molecule type" value="Genomic_DNA"/>
</dbReference>
<name>A0A078A8H1_STYLE</name>
<dbReference type="Proteomes" id="UP000039865">
    <property type="component" value="Unassembled WGS sequence"/>
</dbReference>
<evidence type="ECO:0000256" key="6">
    <source>
        <dbReference type="SAM" id="MobiDB-lite"/>
    </source>
</evidence>
<keyword evidence="8" id="KW-1185">Reference proteome</keyword>
<evidence type="ECO:0000313" key="8">
    <source>
        <dbReference type="Proteomes" id="UP000039865"/>
    </source>
</evidence>
<dbReference type="AlphaFoldDB" id="A0A078A8H1"/>
<evidence type="ECO:0000313" key="7">
    <source>
        <dbReference type="EMBL" id="CDW78166.1"/>
    </source>
</evidence>
<dbReference type="OMA" id="NITQYPY"/>
<dbReference type="PANTHER" id="PTHR13159">
    <property type="entry name" value="RADIAL SPOKEHEAD-RELATED"/>
    <property type="match status" value="1"/>
</dbReference>
<evidence type="ECO:0000256" key="2">
    <source>
        <dbReference type="ARBA" id="ARBA00022490"/>
    </source>
</evidence>
<dbReference type="GO" id="GO:0001534">
    <property type="term" value="C:radial spoke"/>
    <property type="evidence" value="ECO:0007669"/>
    <property type="project" value="InterPro"/>
</dbReference>
<keyword evidence="3" id="KW-0969">Cilium</keyword>
<dbReference type="GO" id="GO:0035082">
    <property type="term" value="P:axoneme assembly"/>
    <property type="evidence" value="ECO:0007669"/>
    <property type="project" value="TreeGrafter"/>
</dbReference>
<proteinExistence type="predicted"/>
<dbReference type="OrthoDB" id="272202at2759"/>
<feature type="region of interest" description="Disordered" evidence="6">
    <location>
        <begin position="426"/>
        <end position="471"/>
    </location>
</feature>
<keyword evidence="5" id="KW-0966">Cell projection</keyword>
<evidence type="ECO:0000256" key="5">
    <source>
        <dbReference type="ARBA" id="ARBA00023273"/>
    </source>
</evidence>
<sequence>MSVGIDTLERVKSQLKELKDLGNNVNLDLYQHLTEVFNRIMLHHQQDGYQRFEEISHLVKQTHLKIKDPAYDYEVNAQQSEQNDPQRAQWIQKSKNLLKEIVDQLPRDERDLLTKDKTFIIPNIPEEQRMFEWAGIVFGEELTAKLTKAIKRLAVLSGASQLRFWGKVYGIQKDYWVAEGILDTQEEGKQSMNQEKRGEGINKLVYWVNDNLLEDWVQLPDLLPEHVQVARMMKHVLTGNLNAQIDSCPPFPGKERHYLRAQIGRISHATTIVPKDLWSVDEETTKDKASEEFTMPGTEELKNLEGWCHLHPIILKAGRVSHFAGEGLADEERDEILAKLNEKDPAGERFKAINDDAAVEGYKSAWISKVIGDAQPFAQAPPKEGTTTYAANVLKSLRWPGAVTVAQNGKFQSIYVGYGQKRGDVCFNPTEPPEVQKDPIDQTEQPEPTPLHAPKVVPVQQEEVKPEEDEE</sequence>
<dbReference type="GO" id="GO:0060294">
    <property type="term" value="P:cilium movement involved in cell motility"/>
    <property type="evidence" value="ECO:0007669"/>
    <property type="project" value="InterPro"/>
</dbReference>
<organism evidence="7 8">
    <name type="scientific">Stylonychia lemnae</name>
    <name type="common">Ciliate</name>
    <dbReference type="NCBI Taxonomy" id="5949"/>
    <lineage>
        <taxon>Eukaryota</taxon>
        <taxon>Sar</taxon>
        <taxon>Alveolata</taxon>
        <taxon>Ciliophora</taxon>
        <taxon>Intramacronucleata</taxon>
        <taxon>Spirotrichea</taxon>
        <taxon>Stichotrichia</taxon>
        <taxon>Sporadotrichida</taxon>
        <taxon>Oxytrichidae</taxon>
        <taxon>Stylonychinae</taxon>
        <taxon>Stylonychia</taxon>
    </lineage>
</organism>
<evidence type="ECO:0000256" key="4">
    <source>
        <dbReference type="ARBA" id="ARBA00023212"/>
    </source>
</evidence>
<gene>
    <name evidence="7" type="primary">Contig17240.g18357</name>
    <name evidence="7" type="ORF">STYLEM_7139</name>
</gene>